<dbReference type="GO" id="GO:0008999">
    <property type="term" value="F:protein-N-terminal-alanine acetyltransferase activity"/>
    <property type="evidence" value="ECO:0007669"/>
    <property type="project" value="TreeGrafter"/>
</dbReference>
<feature type="binding site" evidence="4">
    <location>
        <position position="257"/>
    </location>
    <ligand>
        <name>1D-myo-inositol 2-(L-cysteinylamino)-2-deoxy-alpha-D-glucopyranoside</name>
        <dbReference type="ChEBI" id="CHEBI:58887"/>
    </ligand>
</feature>
<dbReference type="EC" id="2.3.1.189" evidence="4"/>
<evidence type="ECO:0000256" key="1">
    <source>
        <dbReference type="ARBA" id="ARBA00022679"/>
    </source>
</evidence>
<dbReference type="GO" id="GO:0035447">
    <property type="term" value="F:mycothiol synthase activity"/>
    <property type="evidence" value="ECO:0007669"/>
    <property type="project" value="UniProtKB-UniRule"/>
</dbReference>
<dbReference type="PROSITE" id="PS51186">
    <property type="entry name" value="GNAT"/>
    <property type="match status" value="2"/>
</dbReference>
<comment type="caution">
    <text evidence="6">The sequence shown here is derived from an EMBL/GenBank/DDBJ whole genome shotgun (WGS) entry which is preliminary data.</text>
</comment>
<comment type="caution">
    <text evidence="4">Lacks conserved residue(s) required for the propagation of feature annotation.</text>
</comment>
<organism evidence="6 7">
    <name type="scientific">Rothia nasimurium</name>
    <dbReference type="NCBI Taxonomy" id="85336"/>
    <lineage>
        <taxon>Bacteria</taxon>
        <taxon>Bacillati</taxon>
        <taxon>Actinomycetota</taxon>
        <taxon>Actinomycetes</taxon>
        <taxon>Micrococcales</taxon>
        <taxon>Micrococcaceae</taxon>
        <taxon>Rothia</taxon>
    </lineage>
</organism>
<comment type="similarity">
    <text evidence="4">Belongs to the acetyltransferase family. MshD subfamily.</text>
</comment>
<dbReference type="Pfam" id="PF00583">
    <property type="entry name" value="Acetyltransf_1"/>
    <property type="match status" value="1"/>
</dbReference>
<dbReference type="InterPro" id="IPR050276">
    <property type="entry name" value="MshD_Acetyltransferase"/>
</dbReference>
<dbReference type="PANTHER" id="PTHR43617:SF31">
    <property type="entry name" value="MYCOTHIOL ACETYLTRANSFERASE"/>
    <property type="match status" value="1"/>
</dbReference>
<name>A0A1Y1RRY0_9MICC</name>
<dbReference type="Pfam" id="PF13480">
    <property type="entry name" value="Acetyltransf_6"/>
    <property type="match status" value="1"/>
</dbReference>
<protein>
    <recommendedName>
        <fullName evidence="4">Mycothiol acetyltransferase</fullName>
        <shortName evidence="4">MSH acetyltransferase</shortName>
        <ecNumber evidence="4">2.3.1.189</ecNumber>
    </recommendedName>
    <alternativeName>
        <fullName evidence="4">Mycothiol synthase</fullName>
    </alternativeName>
</protein>
<feature type="binding site" evidence="4">
    <location>
        <begin position="268"/>
        <end position="274"/>
    </location>
    <ligand>
        <name>acetyl-CoA</name>
        <dbReference type="ChEBI" id="CHEBI:57288"/>
        <label>2</label>
    </ligand>
</feature>
<accession>A0A1Y1RRY0</accession>
<feature type="binding site" evidence="4">
    <location>
        <position position="240"/>
    </location>
    <ligand>
        <name>1D-myo-inositol 2-(L-cysteinylamino)-2-deoxy-alpha-D-glucopyranoside</name>
        <dbReference type="ChEBI" id="CHEBI:58887"/>
    </ligand>
</feature>
<dbReference type="OrthoDB" id="3208058at2"/>
<proteinExistence type="inferred from homology"/>
<feature type="binding site" evidence="4">
    <location>
        <position position="200"/>
    </location>
    <ligand>
        <name>1D-myo-inositol 2-(L-cysteinylamino)-2-deoxy-alpha-D-glucopyranoside</name>
        <dbReference type="ChEBI" id="CHEBI:58887"/>
    </ligand>
</feature>
<dbReference type="PIRSF" id="PIRSF021524">
    <property type="entry name" value="MSH_acetyltransferase"/>
    <property type="match status" value="1"/>
</dbReference>
<dbReference type="InterPro" id="IPR016181">
    <property type="entry name" value="Acyl_CoA_acyltransferase"/>
</dbReference>
<dbReference type="InterPro" id="IPR038740">
    <property type="entry name" value="BioF2-like_GNAT_dom"/>
</dbReference>
<evidence type="ECO:0000313" key="6">
    <source>
        <dbReference type="EMBL" id="ORC24354.1"/>
    </source>
</evidence>
<keyword evidence="3 4" id="KW-0012">Acyltransferase</keyword>
<dbReference type="Gene3D" id="3.40.630.30">
    <property type="match status" value="1"/>
</dbReference>
<dbReference type="Proteomes" id="UP000192359">
    <property type="component" value="Unassembled WGS sequence"/>
</dbReference>
<feature type="binding site" evidence="4">
    <location>
        <position position="301"/>
    </location>
    <ligand>
        <name>1D-myo-inositol 2-(L-cysteinylamino)-2-deoxy-alpha-D-glucopyranoside</name>
        <dbReference type="ChEBI" id="CHEBI:58887"/>
    </ligand>
</feature>
<dbReference type="PANTHER" id="PTHR43617">
    <property type="entry name" value="L-AMINO ACID N-ACETYLTRANSFERASE"/>
    <property type="match status" value="1"/>
</dbReference>
<evidence type="ECO:0000313" key="7">
    <source>
        <dbReference type="Proteomes" id="UP000192359"/>
    </source>
</evidence>
<evidence type="ECO:0000256" key="3">
    <source>
        <dbReference type="ARBA" id="ARBA00023315"/>
    </source>
</evidence>
<dbReference type="AlphaFoldDB" id="A0A1Y1RRY0"/>
<dbReference type="InterPro" id="IPR000182">
    <property type="entry name" value="GNAT_dom"/>
</dbReference>
<comment type="subunit">
    <text evidence="4">Monomer.</text>
</comment>
<feature type="domain" description="N-acetyltransferase" evidence="5">
    <location>
        <begin position="174"/>
        <end position="337"/>
    </location>
</feature>
<evidence type="ECO:0000259" key="5">
    <source>
        <dbReference type="PROSITE" id="PS51186"/>
    </source>
</evidence>
<keyword evidence="2 4" id="KW-0677">Repeat</keyword>
<dbReference type="GO" id="GO:0010125">
    <property type="term" value="P:mycothiol biosynthetic process"/>
    <property type="evidence" value="ECO:0007669"/>
    <property type="project" value="UniProtKB-UniRule"/>
</dbReference>
<sequence length="337" mass="35423">MSPVQTFVVSEPAFSAQVLRQFEALAVTVQRADGVAAFSEQAHVEVGKAATGQDAGARLFEVTAGGATVGFAALIREGATWVLEAAIDPGARGQGAGRVLVESAAAHVPADSLRAWVHSGSDAQAPHTLAAQALAKHLGWEPVRELYKLGLPLTGQGRQSVLAQATQHPLPAGLSLTTFTEADGPAWVAVNAAAFAHHPEQGRLTENDLAARVRTDWFRAEGFLLAKDATGQVAGFHWTKIPTDQGETVTGASPEGEVYAVGIAPTWQGQGLGRSLTLAGMAYLAQARDGQDRPLERIVLYVDAENTAAFSLYRSLGFTPVTVDRQYTPSNLSSAHA</sequence>
<comment type="catalytic activity">
    <reaction evidence="4">
        <text>1D-myo-inositol 2-(L-cysteinylamino)-2-deoxy-alpha-D-glucopyranoside + acetyl-CoA = mycothiol + CoA + H(+)</text>
        <dbReference type="Rhea" id="RHEA:26172"/>
        <dbReference type="ChEBI" id="CHEBI:15378"/>
        <dbReference type="ChEBI" id="CHEBI:16768"/>
        <dbReference type="ChEBI" id="CHEBI:57287"/>
        <dbReference type="ChEBI" id="CHEBI:57288"/>
        <dbReference type="ChEBI" id="CHEBI:58887"/>
        <dbReference type="EC" id="2.3.1.189"/>
    </reaction>
</comment>
<feature type="binding site" evidence="4">
    <location>
        <position position="40"/>
    </location>
    <ligand>
        <name>1D-myo-inositol 2-(L-cysteinylamino)-2-deoxy-alpha-D-glucopyranoside</name>
        <dbReference type="ChEBI" id="CHEBI:58887"/>
    </ligand>
</feature>
<keyword evidence="1 4" id="KW-0808">Transferase</keyword>
<keyword evidence="7" id="KW-1185">Reference proteome</keyword>
<gene>
    <name evidence="4" type="primary">mshD</name>
    <name evidence="6" type="ORF">A7979_10185</name>
</gene>
<feature type="binding site" evidence="4">
    <location>
        <begin position="261"/>
        <end position="263"/>
    </location>
    <ligand>
        <name>acetyl-CoA</name>
        <dbReference type="ChEBI" id="CHEBI:57288"/>
        <label>2</label>
    </ligand>
</feature>
<dbReference type="EMBL" id="LXWF01000005">
    <property type="protein sequence ID" value="ORC24354.1"/>
    <property type="molecule type" value="Genomic_DNA"/>
</dbReference>
<dbReference type="NCBIfam" id="TIGR03448">
    <property type="entry name" value="mycothiol_MshD"/>
    <property type="match status" value="1"/>
</dbReference>
<dbReference type="InterPro" id="IPR017813">
    <property type="entry name" value="Mycothiol_AcTrfase"/>
</dbReference>
<dbReference type="HAMAP" id="MF_01698">
    <property type="entry name" value="MshD"/>
    <property type="match status" value="1"/>
</dbReference>
<evidence type="ECO:0000256" key="4">
    <source>
        <dbReference type="HAMAP-Rule" id="MF_01698"/>
    </source>
</evidence>
<evidence type="ECO:0000256" key="2">
    <source>
        <dbReference type="ARBA" id="ARBA00022737"/>
    </source>
</evidence>
<feature type="domain" description="N-acetyltransferase" evidence="5">
    <location>
        <begin position="17"/>
        <end position="154"/>
    </location>
</feature>
<feature type="binding site" evidence="4">
    <location>
        <begin position="85"/>
        <end position="87"/>
    </location>
    <ligand>
        <name>acetyl-CoA</name>
        <dbReference type="ChEBI" id="CHEBI:57288"/>
        <label>1</label>
    </ligand>
</feature>
<dbReference type="SUPFAM" id="SSF55729">
    <property type="entry name" value="Acyl-CoA N-acyltransferases (Nat)"/>
    <property type="match status" value="2"/>
</dbReference>
<comment type="function">
    <text evidence="4">Catalyzes the transfer of acetyl from acetyl-CoA to desacetylmycothiol (Cys-GlcN-Ins) to form mycothiol.</text>
</comment>
<reference evidence="6 7" key="1">
    <citation type="submission" date="2016-05" db="EMBL/GenBank/DDBJ databases">
        <title>Draft genome sequence of a porcine commensal Rothia nasimurium.</title>
        <authorList>
            <person name="Gaiser R.A."/>
            <person name="Van Baarlen P."/>
            <person name="Wells J.M."/>
        </authorList>
    </citation>
    <scope>NUCLEOTIDE SEQUENCE [LARGE SCALE GENOMIC DNA]</scope>
    <source>
        <strain evidence="6 7">PT-32</strain>
    </source>
</reference>